<sequence>MTKDSSRKQSVSSLAELCLKSSLKYLESFKIWDERLNTFLPEDICTALISKKLSSGHCDDEFVSTYLADVKTSRITKVHMSGARITDLGLEFISRHPLREVDISYCEVSEKTLVSLAKCRNTLTSLKMIHCRQITEFKELRHLIGLKSLDVSDTWLDDRNGTRCFADLVNLRMLNLSGTEIVSLDPLNTLAMLTSLDLSLCREIESIKPLENIRGSLQWLSLYNCRKLFSSNQTLLESLGNLTKLQHLDLSKHDPDEIVEMEGFLNCSAVLVNRQFLERLLPSLPNLDWLDLSGNAKFSYRDFDLFNQYRSKMLRFLGLFGTEMCLFHEIPADEVSGRRNMKQVTFSVSIYHKRPEFLVRALQDLFNFLSTDGDDGFSPKFVCNVVLGAMESRPKDKRVQLAGSASLYHLSRDEDGNVNLSEELKRRIIEVIIGAMDYHVAEEQLQKNCCLTLCNFRIPSDLPSDFRKIVEVLLRTATIHKPDLIQRIAIGICNMVVCQTTSEVGIWEIQDSPKIVVGRDLKGVEELGGVMEGCWSALWNMTDETPENCALFIVHGGLELFRKCHERMSDRRDLVRNMLGLMGNVAEVAGLRPKLMPFVHVFYELLLTEGELEVTYNAGGIVSHLAFDGVNNWTSHTVSRTQALQRLAETVDKWDIETARQMSYRSFAPILKLISGCDTPEIHYWATWALANLCNVEPEKYCKLVTDEGGVELLQDLHCSPRTSQRVRELADQTLRRCRLHAGND</sequence>
<dbReference type="InterPro" id="IPR032675">
    <property type="entry name" value="LRR_dom_sf"/>
</dbReference>
<dbReference type="OrthoDB" id="5783533at2759"/>
<proteinExistence type="predicted"/>
<dbReference type="InterPro" id="IPR011989">
    <property type="entry name" value="ARM-like"/>
</dbReference>
<evidence type="ECO:0000313" key="4">
    <source>
        <dbReference type="EMBL" id="PFX26526.1"/>
    </source>
</evidence>
<dbReference type="EMBL" id="LSMT01000124">
    <property type="protein sequence ID" value="PFX26526.1"/>
    <property type="molecule type" value="Genomic_DNA"/>
</dbReference>
<evidence type="ECO:0000259" key="3">
    <source>
        <dbReference type="Pfam" id="PF25013"/>
    </source>
</evidence>
<protein>
    <submittedName>
        <fullName evidence="4">Protein zer-1-like</fullName>
    </submittedName>
</protein>
<organism evidence="4 5">
    <name type="scientific">Stylophora pistillata</name>
    <name type="common">Smooth cauliflower coral</name>
    <dbReference type="NCBI Taxonomy" id="50429"/>
    <lineage>
        <taxon>Eukaryota</taxon>
        <taxon>Metazoa</taxon>
        <taxon>Cnidaria</taxon>
        <taxon>Anthozoa</taxon>
        <taxon>Hexacorallia</taxon>
        <taxon>Scleractinia</taxon>
        <taxon>Astrocoeniina</taxon>
        <taxon>Pocilloporidae</taxon>
        <taxon>Stylophora</taxon>
    </lineage>
</organism>
<keyword evidence="1" id="KW-0833">Ubl conjugation pathway</keyword>
<dbReference type="PANTHER" id="PTHR12904:SF23">
    <property type="entry name" value="PROTEIN ZER-1 HOMOLOG"/>
    <property type="match status" value="1"/>
</dbReference>
<keyword evidence="5" id="KW-1185">Reference proteome</keyword>
<dbReference type="Pfam" id="PF25013">
    <property type="entry name" value="LRR_Zer-1"/>
    <property type="match status" value="1"/>
</dbReference>
<dbReference type="STRING" id="50429.A0A2B4SAX7"/>
<dbReference type="GO" id="GO:0031462">
    <property type="term" value="C:Cul2-RING ubiquitin ligase complex"/>
    <property type="evidence" value="ECO:0007669"/>
    <property type="project" value="TreeGrafter"/>
</dbReference>
<evidence type="ECO:0000313" key="5">
    <source>
        <dbReference type="Proteomes" id="UP000225706"/>
    </source>
</evidence>
<dbReference type="PANTHER" id="PTHR12904">
    <property type="match status" value="1"/>
</dbReference>
<comment type="caution">
    <text evidence="4">The sequence shown here is derived from an EMBL/GenBank/DDBJ whole genome shotgun (WGS) entry which is preliminary data.</text>
</comment>
<feature type="domain" description="Protein zer-1 homolog-like C-terminal" evidence="2">
    <location>
        <begin position="389"/>
        <end position="738"/>
    </location>
</feature>
<dbReference type="PROSITE" id="PS51450">
    <property type="entry name" value="LRR"/>
    <property type="match status" value="1"/>
</dbReference>
<reference evidence="5" key="1">
    <citation type="journal article" date="2017" name="bioRxiv">
        <title>Comparative analysis of the genomes of Stylophora pistillata and Acropora digitifera provides evidence for extensive differences between species of corals.</title>
        <authorList>
            <person name="Voolstra C.R."/>
            <person name="Li Y."/>
            <person name="Liew Y.J."/>
            <person name="Baumgarten S."/>
            <person name="Zoccola D."/>
            <person name="Flot J.-F."/>
            <person name="Tambutte S."/>
            <person name="Allemand D."/>
            <person name="Aranda M."/>
        </authorList>
    </citation>
    <scope>NUCLEOTIDE SEQUENCE [LARGE SCALE GENOMIC DNA]</scope>
</reference>
<dbReference type="InterPro" id="IPR051341">
    <property type="entry name" value="Zyg-11_UBL_adapter"/>
</dbReference>
<dbReference type="InterPro" id="IPR016024">
    <property type="entry name" value="ARM-type_fold"/>
</dbReference>
<dbReference type="Proteomes" id="UP000225706">
    <property type="component" value="Unassembled WGS sequence"/>
</dbReference>
<dbReference type="Gene3D" id="3.80.10.10">
    <property type="entry name" value="Ribonuclease Inhibitor"/>
    <property type="match status" value="2"/>
</dbReference>
<evidence type="ECO:0000256" key="1">
    <source>
        <dbReference type="ARBA" id="ARBA00022786"/>
    </source>
</evidence>
<dbReference type="InterPro" id="IPR055142">
    <property type="entry name" value="ZER1-like_C"/>
</dbReference>
<evidence type="ECO:0000259" key="2">
    <source>
        <dbReference type="Pfam" id="PF22964"/>
    </source>
</evidence>
<name>A0A2B4SAX7_STYPI</name>
<feature type="domain" description="Zer-1-like leucine-rich repeats region" evidence="3">
    <location>
        <begin position="187"/>
        <end position="295"/>
    </location>
</feature>
<dbReference type="Gene3D" id="1.25.10.10">
    <property type="entry name" value="Leucine-rich Repeat Variant"/>
    <property type="match status" value="1"/>
</dbReference>
<dbReference type="InterPro" id="IPR056845">
    <property type="entry name" value="LRR_Zer-1"/>
</dbReference>
<dbReference type="SUPFAM" id="SSF52047">
    <property type="entry name" value="RNI-like"/>
    <property type="match status" value="1"/>
</dbReference>
<dbReference type="AlphaFoldDB" id="A0A2B4SAX7"/>
<gene>
    <name evidence="4" type="primary">Zer1</name>
    <name evidence="4" type="ORF">AWC38_SpisGene8807</name>
</gene>
<dbReference type="InterPro" id="IPR001611">
    <property type="entry name" value="Leu-rich_rpt"/>
</dbReference>
<dbReference type="SUPFAM" id="SSF48371">
    <property type="entry name" value="ARM repeat"/>
    <property type="match status" value="1"/>
</dbReference>
<dbReference type="Pfam" id="PF22964">
    <property type="entry name" value="ZER1-like_2nd"/>
    <property type="match status" value="1"/>
</dbReference>
<accession>A0A2B4SAX7</accession>